<protein>
    <recommendedName>
        <fullName evidence="5">MapZ extracellular domain-containing protein</fullName>
    </recommendedName>
</protein>
<keyword evidence="4" id="KW-1185">Reference proteome</keyword>
<feature type="compositionally biased region" description="Basic and acidic residues" evidence="2">
    <location>
        <begin position="259"/>
        <end position="276"/>
    </location>
</feature>
<evidence type="ECO:0000313" key="4">
    <source>
        <dbReference type="Proteomes" id="UP000277864"/>
    </source>
</evidence>
<reference evidence="3 4" key="1">
    <citation type="submission" date="2018-03" db="EMBL/GenBank/DDBJ databases">
        <authorList>
            <person name="Gulvik C.A."/>
        </authorList>
    </citation>
    <scope>NUCLEOTIDE SEQUENCE [LARGE SCALE GENOMIC DNA]</scope>
    <source>
        <strain evidence="3 4">JCM 31581</strain>
    </source>
</reference>
<feature type="compositionally biased region" description="Basic and acidic residues" evidence="2">
    <location>
        <begin position="283"/>
        <end position="300"/>
    </location>
</feature>
<dbReference type="RefSeq" id="WP_125942426.1">
    <property type="nucleotide sequence ID" value="NZ_PXZH01000001.1"/>
</dbReference>
<name>A0A429Z800_9ENTE</name>
<accession>A0A429Z800</accession>
<evidence type="ECO:0000256" key="2">
    <source>
        <dbReference type="SAM" id="MobiDB-lite"/>
    </source>
</evidence>
<gene>
    <name evidence="3" type="ORF">C7P63_01680</name>
</gene>
<keyword evidence="1" id="KW-0175">Coiled coil</keyword>
<feature type="region of interest" description="Disordered" evidence="2">
    <location>
        <begin position="246"/>
        <end position="300"/>
    </location>
</feature>
<proteinExistence type="predicted"/>
<dbReference type="AlphaFoldDB" id="A0A429Z800"/>
<evidence type="ECO:0008006" key="5">
    <source>
        <dbReference type="Google" id="ProtNLM"/>
    </source>
</evidence>
<feature type="coiled-coil region" evidence="1">
    <location>
        <begin position="30"/>
        <end position="89"/>
    </location>
</feature>
<organism evidence="3 4">
    <name type="scientific">Vagococcus humatus</name>
    <dbReference type="NCBI Taxonomy" id="1889241"/>
    <lineage>
        <taxon>Bacteria</taxon>
        <taxon>Bacillati</taxon>
        <taxon>Bacillota</taxon>
        <taxon>Bacilli</taxon>
        <taxon>Lactobacillales</taxon>
        <taxon>Enterococcaceae</taxon>
        <taxon>Vagococcus</taxon>
    </lineage>
</organism>
<evidence type="ECO:0000313" key="3">
    <source>
        <dbReference type="EMBL" id="RST89816.1"/>
    </source>
</evidence>
<comment type="caution">
    <text evidence="3">The sequence shown here is derived from an EMBL/GenBank/DDBJ whole genome shotgun (WGS) entry which is preliminary data.</text>
</comment>
<evidence type="ECO:0000256" key="1">
    <source>
        <dbReference type="SAM" id="Coils"/>
    </source>
</evidence>
<sequence>MNKQNWRVLILVFLLIVVAVLLGKGYLSHQEEADKKIKQTSRENQELLDNLFIDKKRHYFKEEVTAESLDELADKITEEKNKLADFKQDVTTQEKVNKLFNQPGLVGDKFNGDVFLKEKTTEEDIQQARALWEKSSAKKTEWGKTIDTLLTIGHKQWEAIQSVEQQLSQSFHSDGSLIGTLSSDEVSQLLLDMTKVNNQKRQKEWLSFLEESIQQEVTKQLARASENFDQVIQSEEYQQDLRVTEDLKQSQKQIQAAKKKYEQEKKTTSDSSSREDSDSDQDDKEKEDKDSDSSVKDEDD</sequence>
<dbReference type="EMBL" id="PXZH01000001">
    <property type="protein sequence ID" value="RST89816.1"/>
    <property type="molecule type" value="Genomic_DNA"/>
</dbReference>
<dbReference type="Proteomes" id="UP000277864">
    <property type="component" value="Unassembled WGS sequence"/>
</dbReference>